<dbReference type="Proteomes" id="UP000008912">
    <property type="component" value="Unassembled WGS sequence"/>
</dbReference>
<name>A0A7N5J9U2_AILME</name>
<reference evidence="1" key="3">
    <citation type="submission" date="2025-09" db="UniProtKB">
        <authorList>
            <consortium name="Ensembl"/>
        </authorList>
    </citation>
    <scope>IDENTIFICATION</scope>
</reference>
<protein>
    <submittedName>
        <fullName evidence="1">Uncharacterized protein</fullName>
    </submittedName>
</protein>
<evidence type="ECO:0000313" key="1">
    <source>
        <dbReference type="Ensembl" id="ENSAMEP00000022198.1"/>
    </source>
</evidence>
<evidence type="ECO:0000313" key="2">
    <source>
        <dbReference type="Proteomes" id="UP000008912"/>
    </source>
</evidence>
<reference evidence="1 2" key="1">
    <citation type="journal article" date="2010" name="Nature">
        <title>The sequence and de novo assembly of the giant panda genome.</title>
        <authorList>
            <person name="Li R."/>
            <person name="Fan W."/>
            <person name="Tian G."/>
            <person name="Zhu H."/>
            <person name="He L."/>
            <person name="Cai J."/>
            <person name="Huang Q."/>
            <person name="Cai Q."/>
            <person name="Li B."/>
            <person name="Bai Y."/>
            <person name="Zhang Z."/>
            <person name="Zhang Y."/>
            <person name="Wang W."/>
            <person name="Li J."/>
            <person name="Wei F."/>
            <person name="Li H."/>
            <person name="Jian M."/>
            <person name="Li J."/>
            <person name="Zhang Z."/>
            <person name="Nielsen R."/>
            <person name="Li D."/>
            <person name="Gu W."/>
            <person name="Yang Z."/>
            <person name="Xuan Z."/>
            <person name="Ryder O.A."/>
            <person name="Leung F.C."/>
            <person name="Zhou Y."/>
            <person name="Cao J."/>
            <person name="Sun X."/>
            <person name="Fu Y."/>
            <person name="Fang X."/>
            <person name="Guo X."/>
            <person name="Wang B."/>
            <person name="Hou R."/>
            <person name="Shen F."/>
            <person name="Mu B."/>
            <person name="Ni P."/>
            <person name="Lin R."/>
            <person name="Qian W."/>
            <person name="Wang G."/>
            <person name="Yu C."/>
            <person name="Nie W."/>
            <person name="Wang J."/>
            <person name="Wu Z."/>
            <person name="Liang H."/>
            <person name="Min J."/>
            <person name="Wu Q."/>
            <person name="Cheng S."/>
            <person name="Ruan J."/>
            <person name="Wang M."/>
            <person name="Shi Z."/>
            <person name="Wen M."/>
            <person name="Liu B."/>
            <person name="Ren X."/>
            <person name="Zheng H."/>
            <person name="Dong D."/>
            <person name="Cook K."/>
            <person name="Shan G."/>
            <person name="Zhang H."/>
            <person name="Kosiol C."/>
            <person name="Xie X."/>
            <person name="Lu Z."/>
            <person name="Zheng H."/>
            <person name="Li Y."/>
            <person name="Steiner C.C."/>
            <person name="Lam T.T."/>
            <person name="Lin S."/>
            <person name="Zhang Q."/>
            <person name="Li G."/>
            <person name="Tian J."/>
            <person name="Gong T."/>
            <person name="Liu H."/>
            <person name="Zhang D."/>
            <person name="Fang L."/>
            <person name="Ye C."/>
            <person name="Zhang J."/>
            <person name="Hu W."/>
            <person name="Xu A."/>
            <person name="Ren Y."/>
            <person name="Zhang G."/>
            <person name="Bruford M.W."/>
            <person name="Li Q."/>
            <person name="Ma L."/>
            <person name="Guo Y."/>
            <person name="An N."/>
            <person name="Hu Y."/>
            <person name="Zheng Y."/>
            <person name="Shi Y."/>
            <person name="Li Z."/>
            <person name="Liu Q."/>
            <person name="Chen Y."/>
            <person name="Zhao J."/>
            <person name="Qu N."/>
            <person name="Zhao S."/>
            <person name="Tian F."/>
            <person name="Wang X."/>
            <person name="Wang H."/>
            <person name="Xu L."/>
            <person name="Liu X."/>
            <person name="Vinar T."/>
            <person name="Wang Y."/>
            <person name="Lam T.W."/>
            <person name="Yiu S.M."/>
            <person name="Liu S."/>
            <person name="Zhang H."/>
            <person name="Li D."/>
            <person name="Huang Y."/>
            <person name="Wang X."/>
            <person name="Yang G."/>
            <person name="Jiang Z."/>
            <person name="Wang J."/>
            <person name="Qin N."/>
            <person name="Li L."/>
            <person name="Li J."/>
            <person name="Bolund L."/>
            <person name="Kristiansen K."/>
            <person name="Wong G.K."/>
            <person name="Olson M."/>
            <person name="Zhang X."/>
            <person name="Li S."/>
            <person name="Yang H."/>
            <person name="Wang J."/>
            <person name="Wang J."/>
        </authorList>
    </citation>
    <scope>NUCLEOTIDE SEQUENCE [LARGE SCALE GENOMIC DNA]</scope>
</reference>
<dbReference type="InParanoid" id="A0A7N5J9U2"/>
<dbReference type="GeneTree" id="ENSGT00940000163824"/>
<reference evidence="1" key="2">
    <citation type="submission" date="2025-08" db="UniProtKB">
        <authorList>
            <consortium name="Ensembl"/>
        </authorList>
    </citation>
    <scope>IDENTIFICATION</scope>
</reference>
<dbReference type="Ensembl" id="ENSAMET00000049923.1">
    <property type="protein sequence ID" value="ENSAMEP00000022198.1"/>
    <property type="gene ID" value="ENSAMEG00000026211.1"/>
</dbReference>
<organism evidence="1 2">
    <name type="scientific">Ailuropoda melanoleuca</name>
    <name type="common">Giant panda</name>
    <dbReference type="NCBI Taxonomy" id="9646"/>
    <lineage>
        <taxon>Eukaryota</taxon>
        <taxon>Metazoa</taxon>
        <taxon>Chordata</taxon>
        <taxon>Craniata</taxon>
        <taxon>Vertebrata</taxon>
        <taxon>Euteleostomi</taxon>
        <taxon>Mammalia</taxon>
        <taxon>Eutheria</taxon>
        <taxon>Laurasiatheria</taxon>
        <taxon>Carnivora</taxon>
        <taxon>Caniformia</taxon>
        <taxon>Ursidae</taxon>
        <taxon>Ailuropoda</taxon>
    </lineage>
</organism>
<proteinExistence type="predicted"/>
<dbReference type="AlphaFoldDB" id="A0A7N5J9U2"/>
<accession>A0A7N5J9U2</accession>
<keyword evidence="2" id="KW-1185">Reference proteome</keyword>
<sequence length="64" mass="7036">VASTMGAAGLITAATGFADHYILQGMKYLEPQVKHVFRSLPKSVFSGGYYKGGFEPKMMKQKQH</sequence>